<evidence type="ECO:0000313" key="3">
    <source>
        <dbReference type="Proteomes" id="UP000030745"/>
    </source>
</evidence>
<keyword evidence="1" id="KW-0175">Coiled coil</keyword>
<dbReference type="STRING" id="695850.A0A067BQE7"/>
<accession>A0A067BQE7</accession>
<gene>
    <name evidence="2" type="ORF">SPRG_17624</name>
</gene>
<feature type="coiled-coil region" evidence="1">
    <location>
        <begin position="174"/>
        <end position="208"/>
    </location>
</feature>
<sequence>MNNAGDESVAAVLETLHAMKPEKAKLQRASRLPPYRGTPVRAASTTSLVPRLRKPVEKPDALTRAQELQVTVADLTQRLRDKSDQCDELHSCVSRLNKELRLSVDQASLLQHSTAEKDKEIQTLRAHVDDLYQVQQQLRSESLQSKAALTRRLSGDMVLPLSPESNEMLARRPSAALDDTMECLRLELAQLDAQCQTQSSELQRLAAENTALLASMRQWHAMLSLPPVDADEGLTEALTHALSRDFLAQDRRRDELVATCDAQRKELLAFRLEKALQRRCRATSDSIYDLEAQVEALAAANAQLLDAAQNEAARSELWATQCNVVQEALEALSDRWEASLDDERQAADEKLGAAHEHIEVLEQQLHDEARDHEAVVEAYATCREDLLQAQEALNAATNHCEFVQSQLQKLQWTRCQARCRCCDESTQTTTTTTSAASTPCPEDVPRHEAVSFKESAIVAAGDFASAVVGGASQRQGERFGKMQ</sequence>
<dbReference type="EMBL" id="KK583867">
    <property type="protein sequence ID" value="KDO16912.1"/>
    <property type="molecule type" value="Genomic_DNA"/>
</dbReference>
<evidence type="ECO:0000313" key="2">
    <source>
        <dbReference type="EMBL" id="KDO16912.1"/>
    </source>
</evidence>
<dbReference type="KEGG" id="spar:SPRG_17624"/>
<evidence type="ECO:0000256" key="1">
    <source>
        <dbReference type="SAM" id="Coils"/>
    </source>
</evidence>
<keyword evidence="3" id="KW-1185">Reference proteome</keyword>
<proteinExistence type="predicted"/>
<protein>
    <submittedName>
        <fullName evidence="2">Uncharacterized protein</fullName>
    </submittedName>
</protein>
<organism evidence="2 3">
    <name type="scientific">Saprolegnia parasitica (strain CBS 223.65)</name>
    <dbReference type="NCBI Taxonomy" id="695850"/>
    <lineage>
        <taxon>Eukaryota</taxon>
        <taxon>Sar</taxon>
        <taxon>Stramenopiles</taxon>
        <taxon>Oomycota</taxon>
        <taxon>Saprolegniomycetes</taxon>
        <taxon>Saprolegniales</taxon>
        <taxon>Saprolegniaceae</taxon>
        <taxon>Saprolegnia</taxon>
    </lineage>
</organism>
<dbReference type="Proteomes" id="UP000030745">
    <property type="component" value="Unassembled WGS sequence"/>
</dbReference>
<dbReference type="RefSeq" id="XP_012212380.1">
    <property type="nucleotide sequence ID" value="XM_012356990.1"/>
</dbReference>
<dbReference type="VEuPathDB" id="FungiDB:SPRG_17624"/>
<reference evidence="2 3" key="1">
    <citation type="journal article" date="2013" name="PLoS Genet.">
        <title>Distinctive expansion of potential virulence genes in the genome of the oomycete fish pathogen Saprolegnia parasitica.</title>
        <authorList>
            <person name="Jiang R.H."/>
            <person name="de Bruijn I."/>
            <person name="Haas B.J."/>
            <person name="Belmonte R."/>
            <person name="Lobach L."/>
            <person name="Christie J."/>
            <person name="van den Ackerveken G."/>
            <person name="Bottin A."/>
            <person name="Bulone V."/>
            <person name="Diaz-Moreno S.M."/>
            <person name="Dumas B."/>
            <person name="Fan L."/>
            <person name="Gaulin E."/>
            <person name="Govers F."/>
            <person name="Grenville-Briggs L.J."/>
            <person name="Horner N.R."/>
            <person name="Levin J.Z."/>
            <person name="Mammella M."/>
            <person name="Meijer H.J."/>
            <person name="Morris P."/>
            <person name="Nusbaum C."/>
            <person name="Oome S."/>
            <person name="Phillips A.J."/>
            <person name="van Rooyen D."/>
            <person name="Rzeszutek E."/>
            <person name="Saraiva M."/>
            <person name="Secombes C.J."/>
            <person name="Seidl M.F."/>
            <person name="Snel B."/>
            <person name="Stassen J.H."/>
            <person name="Sykes S."/>
            <person name="Tripathy S."/>
            <person name="van den Berg H."/>
            <person name="Vega-Arreguin J.C."/>
            <person name="Wawra S."/>
            <person name="Young S.K."/>
            <person name="Zeng Q."/>
            <person name="Dieguez-Uribeondo J."/>
            <person name="Russ C."/>
            <person name="Tyler B.M."/>
            <person name="van West P."/>
        </authorList>
    </citation>
    <scope>NUCLEOTIDE SEQUENCE [LARGE SCALE GENOMIC DNA]</scope>
    <source>
        <strain evidence="2 3">CBS 223.65</strain>
    </source>
</reference>
<dbReference type="GeneID" id="24139156"/>
<dbReference type="AlphaFoldDB" id="A0A067BQE7"/>
<name>A0A067BQE7_SAPPC</name>